<evidence type="ECO:0000256" key="8">
    <source>
        <dbReference type="ARBA" id="ARBA00022801"/>
    </source>
</evidence>
<evidence type="ECO:0000256" key="5">
    <source>
        <dbReference type="ARBA" id="ARBA00022670"/>
    </source>
</evidence>
<keyword evidence="15" id="KW-1185">Reference proteome</keyword>
<organism evidence="14 15">
    <name type="scientific">Actinospica durhamensis</name>
    <dbReference type="NCBI Taxonomy" id="1508375"/>
    <lineage>
        <taxon>Bacteria</taxon>
        <taxon>Bacillati</taxon>
        <taxon>Actinomycetota</taxon>
        <taxon>Actinomycetes</taxon>
        <taxon>Catenulisporales</taxon>
        <taxon>Actinospicaceae</taxon>
        <taxon>Actinospica</taxon>
    </lineage>
</organism>
<evidence type="ECO:0000256" key="10">
    <source>
        <dbReference type="ARBA" id="ARBA00022989"/>
    </source>
</evidence>
<dbReference type="InterPro" id="IPR044537">
    <property type="entry name" value="Rip2-like"/>
</dbReference>
<evidence type="ECO:0000256" key="1">
    <source>
        <dbReference type="ARBA" id="ARBA00001947"/>
    </source>
</evidence>
<reference evidence="14" key="1">
    <citation type="submission" date="2021-04" db="EMBL/GenBank/DDBJ databases">
        <title>Genome based classification of Actinospica acidithermotolerans sp. nov., an actinobacterium isolated from an Indonesian hot spring.</title>
        <authorList>
            <person name="Kusuma A.B."/>
            <person name="Putra K.E."/>
            <person name="Nafisah S."/>
            <person name="Loh J."/>
            <person name="Nouioui I."/>
            <person name="Goodfellow M."/>
        </authorList>
    </citation>
    <scope>NUCLEOTIDE SEQUENCE</scope>
    <source>
        <strain evidence="14">CSCA 57</strain>
    </source>
</reference>
<evidence type="ECO:0000313" key="14">
    <source>
        <dbReference type="EMBL" id="MBR7837711.1"/>
    </source>
</evidence>
<keyword evidence="7" id="KW-0479">Metal-binding</keyword>
<evidence type="ECO:0000256" key="2">
    <source>
        <dbReference type="ARBA" id="ARBA00004651"/>
    </source>
</evidence>
<feature type="transmembrane region" description="Helical" evidence="13">
    <location>
        <begin position="156"/>
        <end position="178"/>
    </location>
</feature>
<accession>A0A941EVH8</accession>
<dbReference type="GO" id="GO:0008237">
    <property type="term" value="F:metallopeptidase activity"/>
    <property type="evidence" value="ECO:0007669"/>
    <property type="project" value="UniProtKB-KW"/>
</dbReference>
<dbReference type="InterPro" id="IPR052348">
    <property type="entry name" value="Metallopeptidase_M50B"/>
</dbReference>
<comment type="subcellular location">
    <subcellularLocation>
        <location evidence="2">Cell membrane</location>
        <topology evidence="2">Multi-pass membrane protein</topology>
    </subcellularLocation>
</comment>
<dbReference type="Proteomes" id="UP000675781">
    <property type="component" value="Unassembled WGS sequence"/>
</dbReference>
<evidence type="ECO:0000256" key="7">
    <source>
        <dbReference type="ARBA" id="ARBA00022723"/>
    </source>
</evidence>
<comment type="similarity">
    <text evidence="3">Belongs to the peptidase M50B family.</text>
</comment>
<evidence type="ECO:0000256" key="6">
    <source>
        <dbReference type="ARBA" id="ARBA00022692"/>
    </source>
</evidence>
<keyword evidence="4" id="KW-1003">Cell membrane</keyword>
<feature type="transmembrane region" description="Helical" evidence="13">
    <location>
        <begin position="124"/>
        <end position="144"/>
    </location>
</feature>
<keyword evidence="10 13" id="KW-1133">Transmembrane helix</keyword>
<dbReference type="AlphaFoldDB" id="A0A941EVH8"/>
<keyword evidence="5 14" id="KW-0645">Protease</keyword>
<dbReference type="PANTHER" id="PTHR35864:SF1">
    <property type="entry name" value="ZINC METALLOPROTEASE YWHC-RELATED"/>
    <property type="match status" value="1"/>
</dbReference>
<keyword evidence="6 13" id="KW-0812">Transmembrane</keyword>
<evidence type="ECO:0000256" key="3">
    <source>
        <dbReference type="ARBA" id="ARBA00007931"/>
    </source>
</evidence>
<dbReference type="EMBL" id="JAGSOG010000224">
    <property type="protein sequence ID" value="MBR7837711.1"/>
    <property type="molecule type" value="Genomic_DNA"/>
</dbReference>
<sequence>MSTVFLVVVAATVTGGVVSWVSSGSGFAVFVFVFGLYFTVLCLHEFGHALAAHRGGDTSIASRGYLDLNPLRYVNPVLSLLLPAIYLIIGGLPLPGGSVLVNRAAIRTKAGAAAVSAAGPLTNILAAAISMALVALFAPTFNYGGITGINPLAPHWAFWAGLSFFAYLQVAVAILNLIPVPGLDGYGIIEPYLRYETRRALDPIRPYGILLVLLLLFAFPPVRDGFSTAVVDILQFGRQPDNGAAQGQALFKFWSQ</sequence>
<evidence type="ECO:0000256" key="11">
    <source>
        <dbReference type="ARBA" id="ARBA00023049"/>
    </source>
</evidence>
<gene>
    <name evidence="14" type="ORF">KDL01_30815</name>
</gene>
<comment type="caution">
    <text evidence="14">The sequence shown here is derived from an EMBL/GenBank/DDBJ whole genome shotgun (WGS) entry which is preliminary data.</text>
</comment>
<evidence type="ECO:0000256" key="4">
    <source>
        <dbReference type="ARBA" id="ARBA00022475"/>
    </source>
</evidence>
<proteinExistence type="inferred from homology"/>
<evidence type="ECO:0000256" key="9">
    <source>
        <dbReference type="ARBA" id="ARBA00022833"/>
    </source>
</evidence>
<keyword evidence="9" id="KW-0862">Zinc</keyword>
<keyword evidence="11" id="KW-0482">Metalloprotease</keyword>
<evidence type="ECO:0000313" key="15">
    <source>
        <dbReference type="Proteomes" id="UP000675781"/>
    </source>
</evidence>
<dbReference type="PANTHER" id="PTHR35864">
    <property type="entry name" value="ZINC METALLOPROTEASE MJ0611-RELATED"/>
    <property type="match status" value="1"/>
</dbReference>
<comment type="cofactor">
    <cofactor evidence="1">
        <name>Zn(2+)</name>
        <dbReference type="ChEBI" id="CHEBI:29105"/>
    </cofactor>
</comment>
<feature type="transmembrane region" description="Helical" evidence="13">
    <location>
        <begin position="73"/>
        <end position="94"/>
    </location>
</feature>
<dbReference type="GO" id="GO:0005886">
    <property type="term" value="C:plasma membrane"/>
    <property type="evidence" value="ECO:0007669"/>
    <property type="project" value="UniProtKB-SubCell"/>
</dbReference>
<dbReference type="RefSeq" id="WP_212532178.1">
    <property type="nucleotide sequence ID" value="NZ_JAGSOG010000224.1"/>
</dbReference>
<dbReference type="GO" id="GO:0006508">
    <property type="term" value="P:proteolysis"/>
    <property type="evidence" value="ECO:0007669"/>
    <property type="project" value="UniProtKB-KW"/>
</dbReference>
<dbReference type="CDD" id="cd06158">
    <property type="entry name" value="S2P-M50_like_1"/>
    <property type="match status" value="1"/>
</dbReference>
<name>A0A941EVH8_9ACTN</name>
<keyword evidence="8" id="KW-0378">Hydrolase</keyword>
<feature type="transmembrane region" description="Helical" evidence="13">
    <location>
        <begin position="29"/>
        <end position="52"/>
    </location>
</feature>
<keyword evidence="12 13" id="KW-0472">Membrane</keyword>
<dbReference type="GO" id="GO:0046872">
    <property type="term" value="F:metal ion binding"/>
    <property type="evidence" value="ECO:0007669"/>
    <property type="project" value="UniProtKB-KW"/>
</dbReference>
<feature type="transmembrane region" description="Helical" evidence="13">
    <location>
        <begin position="204"/>
        <end position="222"/>
    </location>
</feature>
<protein>
    <submittedName>
        <fullName evidence="14">Site-2 protease family protein</fullName>
    </submittedName>
</protein>
<evidence type="ECO:0000256" key="13">
    <source>
        <dbReference type="SAM" id="Phobius"/>
    </source>
</evidence>
<evidence type="ECO:0000256" key="12">
    <source>
        <dbReference type="ARBA" id="ARBA00023136"/>
    </source>
</evidence>